<organism evidence="1 2">
    <name type="scientific">Sandarakinorhabdus glacialis</name>
    <dbReference type="NCBI Taxonomy" id="1614636"/>
    <lineage>
        <taxon>Bacteria</taxon>
        <taxon>Pseudomonadati</taxon>
        <taxon>Pseudomonadota</taxon>
        <taxon>Alphaproteobacteria</taxon>
        <taxon>Sphingomonadales</taxon>
        <taxon>Sphingosinicellaceae</taxon>
        <taxon>Sandarakinorhabdus</taxon>
    </lineage>
</organism>
<sequence>MSLVKRSRRLALRTVKLVARAAAGLRAYPDGMAPPTTRADFLAGIDTAGSVLEIGPFDCPQFEGTNVSYFDVLDQNDLKQRAIAHGRSPDRCPPIDFVSYNGDLRIVDRKFHTIFSSHVIEHQPDLIAHLQAVRNILALGGQYLMIVPDKRFCFDHFIPETTIAEVIDAATQARTHSARSVLLHSLFTTHNSAISHWLGFHGKKPRSNREQSEIDAAMTEQKHSADGEYVDVHAWYFTPEGFLDVMRALATTQLIRLIPVRVHQTAVFDQEFFVVMQAV</sequence>
<dbReference type="Proteomes" id="UP000635071">
    <property type="component" value="Unassembled WGS sequence"/>
</dbReference>
<dbReference type="AlphaFoldDB" id="A0A917E740"/>
<reference evidence="1" key="1">
    <citation type="journal article" date="2014" name="Int. J. Syst. Evol. Microbiol.">
        <title>Complete genome sequence of Corynebacterium casei LMG S-19264T (=DSM 44701T), isolated from a smear-ripened cheese.</title>
        <authorList>
            <consortium name="US DOE Joint Genome Institute (JGI-PGF)"/>
            <person name="Walter F."/>
            <person name="Albersmeier A."/>
            <person name="Kalinowski J."/>
            <person name="Ruckert C."/>
        </authorList>
    </citation>
    <scope>NUCLEOTIDE SEQUENCE</scope>
    <source>
        <strain evidence="1">CGMCC 1.15519</strain>
    </source>
</reference>
<dbReference type="EMBL" id="BMJM01000004">
    <property type="protein sequence ID" value="GGE09847.1"/>
    <property type="molecule type" value="Genomic_DNA"/>
</dbReference>
<accession>A0A917E740</accession>
<evidence type="ECO:0008006" key="3">
    <source>
        <dbReference type="Google" id="ProtNLM"/>
    </source>
</evidence>
<comment type="caution">
    <text evidence="1">The sequence shown here is derived from an EMBL/GenBank/DDBJ whole genome shotgun (WGS) entry which is preliminary data.</text>
</comment>
<dbReference type="RefSeq" id="WP_188762329.1">
    <property type="nucleotide sequence ID" value="NZ_BMJM01000004.1"/>
</dbReference>
<evidence type="ECO:0000313" key="1">
    <source>
        <dbReference type="EMBL" id="GGE09847.1"/>
    </source>
</evidence>
<keyword evidence="2" id="KW-1185">Reference proteome</keyword>
<proteinExistence type="predicted"/>
<dbReference type="SUPFAM" id="SSF53335">
    <property type="entry name" value="S-adenosyl-L-methionine-dependent methyltransferases"/>
    <property type="match status" value="1"/>
</dbReference>
<protein>
    <recommendedName>
        <fullName evidence="3">Methyltransferase domain-containing protein</fullName>
    </recommendedName>
</protein>
<gene>
    <name evidence="1" type="ORF">GCM10011529_15210</name>
</gene>
<reference evidence="1" key="2">
    <citation type="submission" date="2020-09" db="EMBL/GenBank/DDBJ databases">
        <authorList>
            <person name="Sun Q."/>
            <person name="Zhou Y."/>
        </authorList>
    </citation>
    <scope>NUCLEOTIDE SEQUENCE</scope>
    <source>
        <strain evidence="1">CGMCC 1.15519</strain>
    </source>
</reference>
<dbReference type="InterPro" id="IPR029063">
    <property type="entry name" value="SAM-dependent_MTases_sf"/>
</dbReference>
<name>A0A917E740_9SPHN</name>
<evidence type="ECO:0000313" key="2">
    <source>
        <dbReference type="Proteomes" id="UP000635071"/>
    </source>
</evidence>
<dbReference type="Gene3D" id="3.40.50.150">
    <property type="entry name" value="Vaccinia Virus protein VP39"/>
    <property type="match status" value="1"/>
</dbReference>